<evidence type="ECO:0000256" key="5">
    <source>
        <dbReference type="ARBA" id="ARBA00022927"/>
    </source>
</evidence>
<keyword evidence="5 7" id="KW-0653">Protein transport</keyword>
<dbReference type="Pfam" id="PF09454">
    <property type="entry name" value="Vps23_core"/>
    <property type="match status" value="1"/>
</dbReference>
<comment type="similarity">
    <text evidence="2">Belongs to the ubiquitin-conjugating enzyme family. UEV subfamily.</text>
</comment>
<gene>
    <name evidence="10" type="ORF">PPERSA_02745</name>
</gene>
<dbReference type="InterPro" id="IPR008883">
    <property type="entry name" value="UEV_N"/>
</dbReference>
<evidence type="ECO:0000256" key="4">
    <source>
        <dbReference type="ARBA" id="ARBA00022753"/>
    </source>
</evidence>
<dbReference type="Pfam" id="PF05743">
    <property type="entry name" value="UEV"/>
    <property type="match status" value="1"/>
</dbReference>
<evidence type="ECO:0000256" key="7">
    <source>
        <dbReference type="PROSITE-ProRule" id="PRU00644"/>
    </source>
</evidence>
<dbReference type="InParanoid" id="A0A0V0R815"/>
<feature type="coiled-coil region" evidence="8">
    <location>
        <begin position="168"/>
        <end position="271"/>
    </location>
</feature>
<name>A0A0V0R815_PSEPJ</name>
<sequence length="319" mass="37932">MNFFNIVDKVLQASAKLIQYNQLLPELTKYHDGIKEVFHLELIGHIPVTYKGNQYQVKLHVQYPDLFPTVPPVLKIANINPNIYTPNKVYTNQYNQREHKIKMQLSQEDFSLWQQQFDPSRLIQSIQMKLSTNFPFFLKKQDSGNLQFQSQMIRYTDQQFINLQQKVKNDATKLLQQIDKDIREQKNSMDQVYSHKMILDEKQATLNITEQDLNLRVSEIEKELQNLQDFIQNNDHKTLNEDTLNQIMKPQDDLSNQIIELTSNLEAYDDTLQYIEDGFKEDKISFDEMVKQIRYYSEQEFMAKVELKKCENYAKHHPL</sequence>
<dbReference type="CDD" id="cd11685">
    <property type="entry name" value="UEV_TSG101-like"/>
    <property type="match status" value="1"/>
</dbReference>
<dbReference type="EMBL" id="LDAU01000031">
    <property type="protein sequence ID" value="KRX10328.1"/>
    <property type="molecule type" value="Genomic_DNA"/>
</dbReference>
<evidence type="ECO:0000256" key="1">
    <source>
        <dbReference type="ARBA" id="ARBA00004177"/>
    </source>
</evidence>
<dbReference type="GO" id="GO:0008333">
    <property type="term" value="P:endosome to lysosome transport"/>
    <property type="evidence" value="ECO:0007669"/>
    <property type="project" value="TreeGrafter"/>
</dbReference>
<proteinExistence type="inferred from homology"/>
<keyword evidence="4" id="KW-0967">Endosome</keyword>
<evidence type="ECO:0000313" key="11">
    <source>
        <dbReference type="Proteomes" id="UP000054937"/>
    </source>
</evidence>
<evidence type="ECO:0000259" key="9">
    <source>
        <dbReference type="PROSITE" id="PS51312"/>
    </source>
</evidence>
<dbReference type="SUPFAM" id="SSF54495">
    <property type="entry name" value="UBC-like"/>
    <property type="match status" value="1"/>
</dbReference>
<evidence type="ECO:0000256" key="8">
    <source>
        <dbReference type="SAM" id="Coils"/>
    </source>
</evidence>
<dbReference type="InterPro" id="IPR017916">
    <property type="entry name" value="SB_dom"/>
</dbReference>
<feature type="domain" description="SB" evidence="9">
    <location>
        <begin position="252"/>
        <end position="319"/>
    </location>
</feature>
<dbReference type="Gene3D" id="3.10.110.10">
    <property type="entry name" value="Ubiquitin Conjugating Enzyme"/>
    <property type="match status" value="1"/>
</dbReference>
<keyword evidence="6 8" id="KW-0175">Coiled coil</keyword>
<dbReference type="GO" id="GO:0043130">
    <property type="term" value="F:ubiquitin binding"/>
    <property type="evidence" value="ECO:0007669"/>
    <property type="project" value="TreeGrafter"/>
</dbReference>
<evidence type="ECO:0000256" key="3">
    <source>
        <dbReference type="ARBA" id="ARBA00022448"/>
    </source>
</evidence>
<evidence type="ECO:0000256" key="2">
    <source>
        <dbReference type="ARBA" id="ARBA00009594"/>
    </source>
</evidence>
<dbReference type="InterPro" id="IPR016135">
    <property type="entry name" value="UBQ-conjugating_enzyme/RWD"/>
</dbReference>
<comment type="subcellular location">
    <subcellularLocation>
        <location evidence="1">Endosome</location>
    </subcellularLocation>
</comment>
<keyword evidence="11" id="KW-1185">Reference proteome</keyword>
<evidence type="ECO:0000313" key="10">
    <source>
        <dbReference type="EMBL" id="KRX10328.1"/>
    </source>
</evidence>
<accession>A0A0V0R815</accession>
<dbReference type="InterPro" id="IPR037202">
    <property type="entry name" value="ESCRT_assembly_dom"/>
</dbReference>
<dbReference type="Proteomes" id="UP000054937">
    <property type="component" value="Unassembled WGS sequence"/>
</dbReference>
<dbReference type="PANTHER" id="PTHR23306">
    <property type="entry name" value="TUMOR SUSCEPTIBILITY GENE 101 PROTEIN-RELATED"/>
    <property type="match status" value="1"/>
</dbReference>
<organism evidence="10 11">
    <name type="scientific">Pseudocohnilembus persalinus</name>
    <name type="common">Ciliate</name>
    <dbReference type="NCBI Taxonomy" id="266149"/>
    <lineage>
        <taxon>Eukaryota</taxon>
        <taxon>Sar</taxon>
        <taxon>Alveolata</taxon>
        <taxon>Ciliophora</taxon>
        <taxon>Intramacronucleata</taxon>
        <taxon>Oligohymenophorea</taxon>
        <taxon>Scuticociliatia</taxon>
        <taxon>Philasterida</taxon>
        <taxon>Pseudocohnilembidae</taxon>
        <taxon>Pseudocohnilembus</taxon>
    </lineage>
</organism>
<dbReference type="AlphaFoldDB" id="A0A0V0R815"/>
<dbReference type="GO" id="GO:0015031">
    <property type="term" value="P:protein transport"/>
    <property type="evidence" value="ECO:0007669"/>
    <property type="project" value="UniProtKB-UniRule"/>
</dbReference>
<dbReference type="GO" id="GO:0000813">
    <property type="term" value="C:ESCRT I complex"/>
    <property type="evidence" value="ECO:0007669"/>
    <property type="project" value="TreeGrafter"/>
</dbReference>
<dbReference type="PROSITE" id="PS51312">
    <property type="entry name" value="SB"/>
    <property type="match status" value="1"/>
</dbReference>
<keyword evidence="3 7" id="KW-0813">Transport</keyword>
<dbReference type="OMA" id="CRETLHF"/>
<dbReference type="Gene3D" id="6.10.140.820">
    <property type="match status" value="1"/>
</dbReference>
<dbReference type="SUPFAM" id="SSF140111">
    <property type="entry name" value="Endosomal sorting complex assembly domain"/>
    <property type="match status" value="1"/>
</dbReference>
<evidence type="ECO:0000256" key="6">
    <source>
        <dbReference type="ARBA" id="ARBA00023054"/>
    </source>
</evidence>
<comment type="caution">
    <text evidence="10">The sequence shown here is derived from an EMBL/GenBank/DDBJ whole genome shotgun (WGS) entry which is preliminary data.</text>
</comment>
<protein>
    <submittedName>
        <fullName evidence="10">Ubiquitin-conjugating enzyme/RWD-like protein</fullName>
    </submittedName>
</protein>
<reference evidence="10 11" key="1">
    <citation type="journal article" date="2015" name="Sci. Rep.">
        <title>Genome of the facultative scuticociliatosis pathogen Pseudocohnilembus persalinus provides insight into its virulence through horizontal gene transfer.</title>
        <authorList>
            <person name="Xiong J."/>
            <person name="Wang G."/>
            <person name="Cheng J."/>
            <person name="Tian M."/>
            <person name="Pan X."/>
            <person name="Warren A."/>
            <person name="Jiang C."/>
            <person name="Yuan D."/>
            <person name="Miao W."/>
        </authorList>
    </citation>
    <scope>NUCLEOTIDE SEQUENCE [LARGE SCALE GENOMIC DNA]</scope>
    <source>
        <strain evidence="10">36N120E</strain>
    </source>
</reference>
<dbReference type="OrthoDB" id="306304at2759"/>
<dbReference type="PANTHER" id="PTHR23306:SF3">
    <property type="entry name" value="TUMOR SUPPRESSOR PROTEIN 101"/>
    <property type="match status" value="1"/>
</dbReference>
<dbReference type="InterPro" id="IPR052070">
    <property type="entry name" value="ESCRT-I_UEV_domain"/>
</dbReference>